<evidence type="ECO:0000256" key="5">
    <source>
        <dbReference type="ARBA" id="ARBA00023136"/>
    </source>
</evidence>
<evidence type="ECO:0000256" key="6">
    <source>
        <dbReference type="RuleBase" id="RU367008"/>
    </source>
</evidence>
<dbReference type="EMBL" id="MNPL01000657">
    <property type="protein sequence ID" value="OQR79822.1"/>
    <property type="molecule type" value="Genomic_DNA"/>
</dbReference>
<evidence type="ECO:0000256" key="4">
    <source>
        <dbReference type="ARBA" id="ARBA00022989"/>
    </source>
</evidence>
<keyword evidence="5 6" id="KW-0472">Membrane</keyword>
<evidence type="ECO:0000256" key="3">
    <source>
        <dbReference type="ARBA" id="ARBA00022692"/>
    </source>
</evidence>
<proteinExistence type="inferred from homology"/>
<dbReference type="STRING" id="418985.A0A1V9Y263"/>
<keyword evidence="8" id="KW-1185">Reference proteome</keyword>
<dbReference type="PANTHER" id="PTHR13636">
    <property type="entry name" value="TRANSMEMBRANE PROTEIN 258"/>
    <property type="match status" value="1"/>
</dbReference>
<dbReference type="Pfam" id="PF05251">
    <property type="entry name" value="Ost5"/>
    <property type="match status" value="1"/>
</dbReference>
<feature type="transmembrane region" description="Helical" evidence="6">
    <location>
        <begin position="64"/>
        <end position="87"/>
    </location>
</feature>
<sequence>MASEKSHPDEFLSYLTPVPMEAYGPLSFVLTLMGLFFVSWLFIIQSNKPKNSRITGLRRLIKELLLSLAASLFLAFASIFTLLAIGVPI</sequence>
<keyword evidence="3 6" id="KW-0812">Transmembrane</keyword>
<dbReference type="GO" id="GO:0006487">
    <property type="term" value="P:protein N-linked glycosylation"/>
    <property type="evidence" value="ECO:0007669"/>
    <property type="project" value="UniProtKB-UniRule"/>
</dbReference>
<evidence type="ECO:0000313" key="7">
    <source>
        <dbReference type="EMBL" id="OQR79822.1"/>
    </source>
</evidence>
<keyword evidence="4 6" id="KW-1133">Transmembrane helix</keyword>
<dbReference type="AlphaFoldDB" id="A0A1V9Y263"/>
<dbReference type="GO" id="GO:0008250">
    <property type="term" value="C:oligosaccharyltransferase complex"/>
    <property type="evidence" value="ECO:0007669"/>
    <property type="project" value="UniProtKB-UniRule"/>
</dbReference>
<comment type="function">
    <text evidence="6">Subunit of the oligosaccharyl transferase (OST) complex that catalyzes the initial transfer of a defined glycan (Glc(3)Man(9)GlcNAc(2) in eukaryotes) from the lipid carrier dolichol-pyrophosphate to an asparagine residue within an Asn-X-Ser/Thr consensus motif in nascent polypeptide chains, the first step in protein N-glycosylation. N-glycosylation occurs cotranslationally and the complex associates with the Sec61 complex at the channel-forming translocon complex that mediates protein translocation across the endoplasmic reticulum (ER). All subunits are required for a maximal enzyme activity.</text>
</comment>
<dbReference type="Proteomes" id="UP000192247">
    <property type="component" value="Unassembled WGS sequence"/>
</dbReference>
<gene>
    <name evidence="7" type="ORF">BIW11_05464</name>
</gene>
<comment type="subcellular location">
    <subcellularLocation>
        <location evidence="1 6">Membrane</location>
        <topology evidence="1 6">Multi-pass membrane protein</topology>
    </subcellularLocation>
</comment>
<dbReference type="InParanoid" id="A0A1V9Y263"/>
<organism evidence="7 8">
    <name type="scientific">Tropilaelaps mercedesae</name>
    <dbReference type="NCBI Taxonomy" id="418985"/>
    <lineage>
        <taxon>Eukaryota</taxon>
        <taxon>Metazoa</taxon>
        <taxon>Ecdysozoa</taxon>
        <taxon>Arthropoda</taxon>
        <taxon>Chelicerata</taxon>
        <taxon>Arachnida</taxon>
        <taxon>Acari</taxon>
        <taxon>Parasitiformes</taxon>
        <taxon>Mesostigmata</taxon>
        <taxon>Gamasina</taxon>
        <taxon>Dermanyssoidea</taxon>
        <taxon>Laelapidae</taxon>
        <taxon>Tropilaelaps</taxon>
    </lineage>
</organism>
<feature type="transmembrane region" description="Helical" evidence="6">
    <location>
        <begin position="22"/>
        <end position="43"/>
    </location>
</feature>
<accession>A0A1V9Y263</accession>
<evidence type="ECO:0000256" key="2">
    <source>
        <dbReference type="ARBA" id="ARBA00009825"/>
    </source>
</evidence>
<comment type="subunit">
    <text evidence="6">Component of the oligosaccharyltransferase (OST) complex.</text>
</comment>
<dbReference type="InterPro" id="IPR007915">
    <property type="entry name" value="TMEM258/Ost5"/>
</dbReference>
<protein>
    <recommendedName>
        <fullName evidence="6">Dolichyl-diphosphooligosaccharide-protein glycosyltransferase subunit TMEM258</fullName>
    </recommendedName>
    <alternativeName>
        <fullName evidence="6">Transmembrane protein 258</fullName>
    </alternativeName>
</protein>
<comment type="caution">
    <text evidence="7">The sequence shown here is derived from an EMBL/GenBank/DDBJ whole genome shotgun (WGS) entry which is preliminary data.</text>
</comment>
<name>A0A1V9Y263_9ACAR</name>
<evidence type="ECO:0000313" key="8">
    <source>
        <dbReference type="Proteomes" id="UP000192247"/>
    </source>
</evidence>
<comment type="similarity">
    <text evidence="2 6">Belongs to the OST5 family.</text>
</comment>
<reference evidence="7 8" key="1">
    <citation type="journal article" date="2017" name="Gigascience">
        <title>Draft genome of the honey bee ectoparasitic mite, Tropilaelaps mercedesae, is shaped by the parasitic life history.</title>
        <authorList>
            <person name="Dong X."/>
            <person name="Armstrong S.D."/>
            <person name="Xia D."/>
            <person name="Makepeace B.L."/>
            <person name="Darby A.C."/>
            <person name="Kadowaki T."/>
        </authorList>
    </citation>
    <scope>NUCLEOTIDE SEQUENCE [LARGE SCALE GENOMIC DNA]</scope>
    <source>
        <strain evidence="7">Wuxi-XJTLU</strain>
    </source>
</reference>
<evidence type="ECO:0000256" key="1">
    <source>
        <dbReference type="ARBA" id="ARBA00004141"/>
    </source>
</evidence>